<keyword evidence="2" id="KW-1185">Reference proteome</keyword>
<sequence>MSLPNDSFNLSQYLKYSDQFSDYTTISAVPNLNNSSASLQSILIPQEPRTKTYIDPLQSYNTNLSQPEVIEWTSDLSNFLNPTIINNDQKPEIQNDVRNFTNLPSSPISYETKYNSEEEEDETNVTIILNSSSDDYPNFRYNELLQNYFQDETKDENEEKVVEQESSSSSMLLTKPDKSKRSFLVILKFKTKVDEFKKLSSVLDITRRRPYRSKNNVVYRPNVDIYDIGPKILPAPFTNEFEKLKNTKFKPLKDLQQLPRFKLPLGIKSNYKNENKQILRQIQKNKSKKSNKLSKISKTRFLSELDSESKKDRYYSRLNIYELSEILELNMYDISLTKFIESNILEIFGNYCNFNLGYQTWIRDTDKGQRRDLINKLFTYSEYFYPELDKFKLEVIIRRGSYSIMQTRLRRERRLKSKENK</sequence>
<reference evidence="1" key="1">
    <citation type="submission" date="2022-12" db="EMBL/GenBank/DDBJ databases">
        <authorList>
            <person name="Brejova B."/>
        </authorList>
    </citation>
    <scope>NUCLEOTIDE SEQUENCE</scope>
</reference>
<proteinExistence type="predicted"/>
<organism evidence="1 2">
    <name type="scientific">Candida verbasci</name>
    <dbReference type="NCBI Taxonomy" id="1227364"/>
    <lineage>
        <taxon>Eukaryota</taxon>
        <taxon>Fungi</taxon>
        <taxon>Dikarya</taxon>
        <taxon>Ascomycota</taxon>
        <taxon>Saccharomycotina</taxon>
        <taxon>Pichiomycetes</taxon>
        <taxon>Debaryomycetaceae</taxon>
        <taxon>Candida/Lodderomyces clade</taxon>
        <taxon>Candida</taxon>
    </lineage>
</organism>
<dbReference type="OrthoDB" id="4096434at2759"/>
<dbReference type="Proteomes" id="UP001152885">
    <property type="component" value="Unassembled WGS sequence"/>
</dbReference>
<dbReference type="EMBL" id="CANTUO010000001">
    <property type="protein sequence ID" value="CAI5757170.1"/>
    <property type="molecule type" value="Genomic_DNA"/>
</dbReference>
<accession>A0A9W4TTL2</accession>
<name>A0A9W4TTL2_9ASCO</name>
<evidence type="ECO:0000313" key="2">
    <source>
        <dbReference type="Proteomes" id="UP001152885"/>
    </source>
</evidence>
<evidence type="ECO:0000313" key="1">
    <source>
        <dbReference type="EMBL" id="CAI5757170.1"/>
    </source>
</evidence>
<dbReference type="AlphaFoldDB" id="A0A9W4TTL2"/>
<protein>
    <submittedName>
        <fullName evidence="1">Uncharacterized protein</fullName>
    </submittedName>
</protein>
<gene>
    <name evidence="1" type="ORF">CANVERA_P1687</name>
</gene>
<comment type="caution">
    <text evidence="1">The sequence shown here is derived from an EMBL/GenBank/DDBJ whole genome shotgun (WGS) entry which is preliminary data.</text>
</comment>